<evidence type="ECO:0000313" key="4">
    <source>
        <dbReference type="Proteomes" id="UP000198937"/>
    </source>
</evidence>
<organism evidence="3 4">
    <name type="scientific">Micromonospora yangpuensis</name>
    <dbReference type="NCBI Taxonomy" id="683228"/>
    <lineage>
        <taxon>Bacteria</taxon>
        <taxon>Bacillati</taxon>
        <taxon>Actinomycetota</taxon>
        <taxon>Actinomycetes</taxon>
        <taxon>Micromonosporales</taxon>
        <taxon>Micromonosporaceae</taxon>
        <taxon>Micromonospora</taxon>
    </lineage>
</organism>
<dbReference type="OrthoDB" id="3213864at2"/>
<evidence type="ECO:0000313" key="3">
    <source>
        <dbReference type="EMBL" id="SCL62990.1"/>
    </source>
</evidence>
<reference evidence="3 4" key="1">
    <citation type="submission" date="2016-06" db="EMBL/GenBank/DDBJ databases">
        <authorList>
            <person name="Kjaerup R.B."/>
            <person name="Dalgaard T.S."/>
            <person name="Juul-Madsen H.R."/>
        </authorList>
    </citation>
    <scope>NUCLEOTIDE SEQUENCE [LARGE SCALE GENOMIC DNA]</scope>
    <source>
        <strain evidence="3 4">DSM 45577</strain>
    </source>
</reference>
<dbReference type="NCBIfam" id="TIGR01808">
    <property type="entry name" value="CM_M_hiGC-arch"/>
    <property type="match status" value="1"/>
</dbReference>
<dbReference type="SUPFAM" id="SSF48600">
    <property type="entry name" value="Chorismate mutase II"/>
    <property type="match status" value="1"/>
</dbReference>
<dbReference type="GO" id="GO:0004106">
    <property type="term" value="F:chorismate mutase activity"/>
    <property type="evidence" value="ECO:0007669"/>
    <property type="project" value="InterPro"/>
</dbReference>
<dbReference type="GO" id="GO:0046417">
    <property type="term" value="P:chorismate metabolic process"/>
    <property type="evidence" value="ECO:0007669"/>
    <property type="project" value="InterPro"/>
</dbReference>
<dbReference type="RefSeq" id="WP_091443607.1">
    <property type="nucleotide sequence ID" value="NZ_BMMJ01000012.1"/>
</dbReference>
<evidence type="ECO:0000256" key="1">
    <source>
        <dbReference type="SAM" id="MobiDB-lite"/>
    </source>
</evidence>
<dbReference type="Proteomes" id="UP000198937">
    <property type="component" value="Unassembled WGS sequence"/>
</dbReference>
<dbReference type="InterPro" id="IPR036263">
    <property type="entry name" value="Chorismate_II_sf"/>
</dbReference>
<dbReference type="InterPro" id="IPR002701">
    <property type="entry name" value="CM_II_prokaryot"/>
</dbReference>
<name>A0A1C6VAT7_9ACTN</name>
<dbReference type="EMBL" id="FMIA01000002">
    <property type="protein sequence ID" value="SCL62990.1"/>
    <property type="molecule type" value="Genomic_DNA"/>
</dbReference>
<feature type="domain" description="Chorismate mutase" evidence="2">
    <location>
        <begin position="39"/>
        <end position="120"/>
    </location>
</feature>
<feature type="region of interest" description="Disordered" evidence="1">
    <location>
        <begin position="1"/>
        <end position="40"/>
    </location>
</feature>
<dbReference type="AlphaFoldDB" id="A0A1C6VAT7"/>
<dbReference type="SMART" id="SM00830">
    <property type="entry name" value="CM_2"/>
    <property type="match status" value="1"/>
</dbReference>
<dbReference type="PROSITE" id="PS51168">
    <property type="entry name" value="CHORISMATE_MUT_2"/>
    <property type="match status" value="1"/>
</dbReference>
<evidence type="ECO:0000259" key="2">
    <source>
        <dbReference type="PROSITE" id="PS51168"/>
    </source>
</evidence>
<dbReference type="NCBIfam" id="NF005894">
    <property type="entry name" value="PRK07857.1"/>
    <property type="match status" value="1"/>
</dbReference>
<keyword evidence="4" id="KW-1185">Reference proteome</keyword>
<dbReference type="InterPro" id="IPR010958">
    <property type="entry name" value="Chorismate_mutase_highGC-bac"/>
</dbReference>
<proteinExistence type="predicted"/>
<sequence length="120" mass="12771">MMTDVVEQNGGVARAAADTPDAAPTQTDPASPGTGTDEPAAAARIVEIRERIDQIDRTLIELWQERAGLSQQVGATRIASGGTRLVLSREREILERFRLALGADGTQLALLLLRAGRGPL</sequence>
<dbReference type="Pfam" id="PF01817">
    <property type="entry name" value="CM_2"/>
    <property type="match status" value="1"/>
</dbReference>
<dbReference type="Gene3D" id="1.20.59.10">
    <property type="entry name" value="Chorismate mutase"/>
    <property type="match status" value="1"/>
</dbReference>
<dbReference type="STRING" id="683228.GA0070617_5074"/>
<gene>
    <name evidence="3" type="ORF">GA0070617_5074</name>
</gene>
<feature type="compositionally biased region" description="Low complexity" evidence="1">
    <location>
        <begin position="13"/>
        <end position="30"/>
    </location>
</feature>
<protein>
    <submittedName>
        <fullName evidence="3">Chorismate mutase</fullName>
    </submittedName>
</protein>
<accession>A0A1C6VAT7</accession>
<dbReference type="InterPro" id="IPR036979">
    <property type="entry name" value="CM_dom_sf"/>
</dbReference>